<keyword evidence="6" id="KW-1185">Reference proteome</keyword>
<dbReference type="AlphaFoldDB" id="A0ABD5PLH7"/>
<proteinExistence type="inferred from homology"/>
<gene>
    <name evidence="4" type="primary">rps17e</name>
    <name evidence="5" type="ORF">ACFO5R_05755</name>
</gene>
<dbReference type="InterPro" id="IPR036401">
    <property type="entry name" value="Ribosomal_eS17_sf"/>
</dbReference>
<dbReference type="InterPro" id="IPR018273">
    <property type="entry name" value="Ribosomal_eS17_CS"/>
</dbReference>
<protein>
    <recommendedName>
        <fullName evidence="4">Small ribosomal subunit protein eS17</fullName>
    </recommendedName>
</protein>
<dbReference type="GO" id="GO:0006412">
    <property type="term" value="P:translation"/>
    <property type="evidence" value="ECO:0007669"/>
    <property type="project" value="UniProtKB-UniRule"/>
</dbReference>
<comment type="similarity">
    <text evidence="1 4">Belongs to the eukaryotic ribosomal protein eS17 family.</text>
</comment>
<keyword evidence="2 4" id="KW-0689">Ribosomal protein</keyword>
<evidence type="ECO:0000256" key="4">
    <source>
        <dbReference type="HAMAP-Rule" id="MF_00511"/>
    </source>
</evidence>
<dbReference type="Gene3D" id="1.10.60.20">
    <property type="entry name" value="Ribosomal protein S17e-like"/>
    <property type="match status" value="1"/>
</dbReference>
<evidence type="ECO:0000256" key="1">
    <source>
        <dbReference type="ARBA" id="ARBA00010444"/>
    </source>
</evidence>
<dbReference type="HAMAP" id="MF_00511">
    <property type="entry name" value="Ribosomal_eS17"/>
    <property type="match status" value="1"/>
</dbReference>
<dbReference type="RefSeq" id="WP_250139558.1">
    <property type="nucleotide sequence ID" value="NZ_JALIQP010000001.1"/>
</dbReference>
<evidence type="ECO:0000313" key="6">
    <source>
        <dbReference type="Proteomes" id="UP001595898"/>
    </source>
</evidence>
<dbReference type="SUPFAM" id="SSF116820">
    <property type="entry name" value="Rps17e-like"/>
    <property type="match status" value="1"/>
</dbReference>
<accession>A0ABD5PLH7</accession>
<evidence type="ECO:0000256" key="3">
    <source>
        <dbReference type="ARBA" id="ARBA00023274"/>
    </source>
</evidence>
<dbReference type="Proteomes" id="UP001595898">
    <property type="component" value="Unassembled WGS sequence"/>
</dbReference>
<dbReference type="InterPro" id="IPR001210">
    <property type="entry name" value="Ribosomal_eS17"/>
</dbReference>
<dbReference type="PROSITE" id="PS00712">
    <property type="entry name" value="RIBOSOMAL_S17E"/>
    <property type="match status" value="1"/>
</dbReference>
<comment type="caution">
    <text evidence="5">The sequence shown here is derived from an EMBL/GenBank/DDBJ whole genome shotgun (WGS) entry which is preliminary data.</text>
</comment>
<evidence type="ECO:0000256" key="2">
    <source>
        <dbReference type="ARBA" id="ARBA00022980"/>
    </source>
</evidence>
<dbReference type="GO" id="GO:1990904">
    <property type="term" value="C:ribonucleoprotein complex"/>
    <property type="evidence" value="ECO:0007669"/>
    <property type="project" value="UniProtKB-KW"/>
</dbReference>
<dbReference type="NCBIfam" id="NF002242">
    <property type="entry name" value="PRK01151.1"/>
    <property type="match status" value="1"/>
</dbReference>
<dbReference type="EMBL" id="JBHSFA010000002">
    <property type="protein sequence ID" value="MFC4541429.1"/>
    <property type="molecule type" value="Genomic_DNA"/>
</dbReference>
<dbReference type="GO" id="GO:0005840">
    <property type="term" value="C:ribosome"/>
    <property type="evidence" value="ECO:0007669"/>
    <property type="project" value="UniProtKB-KW"/>
</dbReference>
<sequence length="61" mass="7177">MLDDSEHIISVGDTLLDRYPDVFSADFEENKYQVEKLTDVESKRVRNRIAGYVTRKRDDAR</sequence>
<reference evidence="5 6" key="1">
    <citation type="journal article" date="2019" name="Int. J. Syst. Evol. Microbiol.">
        <title>The Global Catalogue of Microorganisms (GCM) 10K type strain sequencing project: providing services to taxonomists for standard genome sequencing and annotation.</title>
        <authorList>
            <consortium name="The Broad Institute Genomics Platform"/>
            <consortium name="The Broad Institute Genome Sequencing Center for Infectious Disease"/>
            <person name="Wu L."/>
            <person name="Ma J."/>
        </authorList>
    </citation>
    <scope>NUCLEOTIDE SEQUENCE [LARGE SCALE GENOMIC DNA]</scope>
    <source>
        <strain evidence="5 6">WLHS5</strain>
    </source>
</reference>
<evidence type="ECO:0000313" key="5">
    <source>
        <dbReference type="EMBL" id="MFC4541429.1"/>
    </source>
</evidence>
<name>A0ABD5PLH7_9EURY</name>
<organism evidence="5 6">
    <name type="scientific">Halosolutus amylolyticus</name>
    <dbReference type="NCBI Taxonomy" id="2932267"/>
    <lineage>
        <taxon>Archaea</taxon>
        <taxon>Methanobacteriati</taxon>
        <taxon>Methanobacteriota</taxon>
        <taxon>Stenosarchaea group</taxon>
        <taxon>Halobacteria</taxon>
        <taxon>Halobacteriales</taxon>
        <taxon>Natrialbaceae</taxon>
        <taxon>Halosolutus</taxon>
    </lineage>
</organism>
<keyword evidence="3 4" id="KW-0687">Ribonucleoprotein</keyword>
<dbReference type="Pfam" id="PF00833">
    <property type="entry name" value="Ribosomal_S17e"/>
    <property type="match status" value="1"/>
</dbReference>